<organism evidence="1 2">
    <name type="scientific">Lindgomyces ingoldianus</name>
    <dbReference type="NCBI Taxonomy" id="673940"/>
    <lineage>
        <taxon>Eukaryota</taxon>
        <taxon>Fungi</taxon>
        <taxon>Dikarya</taxon>
        <taxon>Ascomycota</taxon>
        <taxon>Pezizomycotina</taxon>
        <taxon>Dothideomycetes</taxon>
        <taxon>Pleosporomycetidae</taxon>
        <taxon>Pleosporales</taxon>
        <taxon>Lindgomycetaceae</taxon>
        <taxon>Lindgomyces</taxon>
    </lineage>
</organism>
<keyword evidence="2" id="KW-1185">Reference proteome</keyword>
<gene>
    <name evidence="1" type="ORF">BDR25DRAFT_361080</name>
</gene>
<proteinExistence type="predicted"/>
<comment type="caution">
    <text evidence="1">The sequence shown here is derived from an EMBL/GenBank/DDBJ whole genome shotgun (WGS) entry which is preliminary data.</text>
</comment>
<dbReference type="EMBL" id="MU003533">
    <property type="protein sequence ID" value="KAF2464850.1"/>
    <property type="molecule type" value="Genomic_DNA"/>
</dbReference>
<protein>
    <submittedName>
        <fullName evidence="1">Uncharacterized protein</fullName>
    </submittedName>
</protein>
<accession>A0ACB6QDC3</accession>
<reference evidence="1" key="1">
    <citation type="journal article" date="2020" name="Stud. Mycol.">
        <title>101 Dothideomycetes genomes: a test case for predicting lifestyles and emergence of pathogens.</title>
        <authorList>
            <person name="Haridas S."/>
            <person name="Albert R."/>
            <person name="Binder M."/>
            <person name="Bloem J."/>
            <person name="Labutti K."/>
            <person name="Salamov A."/>
            <person name="Andreopoulos B."/>
            <person name="Baker S."/>
            <person name="Barry K."/>
            <person name="Bills G."/>
            <person name="Bluhm B."/>
            <person name="Cannon C."/>
            <person name="Castanera R."/>
            <person name="Culley D."/>
            <person name="Daum C."/>
            <person name="Ezra D."/>
            <person name="Gonzalez J."/>
            <person name="Henrissat B."/>
            <person name="Kuo A."/>
            <person name="Liang C."/>
            <person name="Lipzen A."/>
            <person name="Lutzoni F."/>
            <person name="Magnuson J."/>
            <person name="Mondo S."/>
            <person name="Nolan M."/>
            <person name="Ohm R."/>
            <person name="Pangilinan J."/>
            <person name="Park H.-J."/>
            <person name="Ramirez L."/>
            <person name="Alfaro M."/>
            <person name="Sun H."/>
            <person name="Tritt A."/>
            <person name="Yoshinaga Y."/>
            <person name="Zwiers L.-H."/>
            <person name="Turgeon B."/>
            <person name="Goodwin S."/>
            <person name="Spatafora J."/>
            <person name="Crous P."/>
            <person name="Grigoriev I."/>
        </authorList>
    </citation>
    <scope>NUCLEOTIDE SEQUENCE</scope>
    <source>
        <strain evidence="1">ATCC 200398</strain>
    </source>
</reference>
<name>A0ACB6QDC3_9PLEO</name>
<sequence>MARLAATTVMSPAAEIIGNWLPETQYDQNPAINMVILDGVLAPPVSGLANQSDFNPLHDRKKQIHYLFLSTLKQLPYLKVESSMSYPNLTFRKPTSQPADISSIKSTLFDPSTIFVVSGYTQRSSLHPRCSHCSGDKFNRHKLSVLLKRQGFLVL</sequence>
<evidence type="ECO:0000313" key="1">
    <source>
        <dbReference type="EMBL" id="KAF2464850.1"/>
    </source>
</evidence>
<evidence type="ECO:0000313" key="2">
    <source>
        <dbReference type="Proteomes" id="UP000799755"/>
    </source>
</evidence>
<dbReference type="Proteomes" id="UP000799755">
    <property type="component" value="Unassembled WGS sequence"/>
</dbReference>